<evidence type="ECO:0000256" key="12">
    <source>
        <dbReference type="ARBA" id="ARBA00023075"/>
    </source>
</evidence>
<keyword evidence="6 17" id="KW-0679">Respiratory chain</keyword>
<keyword evidence="12 17" id="KW-0830">Ubiquinone</keyword>
<dbReference type="CTD" id="4539"/>
<sequence>MTPSHFSYSIAFTISITGFMLHRTSLISTLLCLETMMLSMFIALSLHPIQLQTSSFMINPMLTLALSACEASLGLSLLVASSRTHTPSNLQNLNLLQC</sequence>
<protein>
    <recommendedName>
        <fullName evidence="4 17">NADH-ubiquinone oxidoreductase chain 4L</fullName>
        <ecNumber evidence="3 17">7.1.1.2</ecNumber>
    </recommendedName>
</protein>
<dbReference type="EC" id="7.1.1.2" evidence="3 17"/>
<keyword evidence="5 17" id="KW-0813">Transport</keyword>
<dbReference type="AlphaFoldDB" id="A0A096VGT6"/>
<geneLocation type="mitochondrion" evidence="18"/>
<evidence type="ECO:0000256" key="5">
    <source>
        <dbReference type="ARBA" id="ARBA00022448"/>
    </source>
</evidence>
<comment type="subcellular location">
    <subcellularLocation>
        <location evidence="17">Mitochondrion inner membrane</location>
        <topology evidence="17">Multi-pass membrane protein</topology>
    </subcellularLocation>
    <subcellularLocation>
        <location evidence="1">Mitochondrion membrane</location>
        <topology evidence="1">Multi-pass membrane protein</topology>
    </subcellularLocation>
</comment>
<evidence type="ECO:0000256" key="8">
    <source>
        <dbReference type="ARBA" id="ARBA00022967"/>
    </source>
</evidence>
<evidence type="ECO:0000256" key="16">
    <source>
        <dbReference type="ARBA" id="ARBA00048769"/>
    </source>
</evidence>
<evidence type="ECO:0000256" key="6">
    <source>
        <dbReference type="ARBA" id="ARBA00022660"/>
    </source>
</evidence>
<dbReference type="RefSeq" id="YP_009104407.1">
    <property type="nucleotide sequence ID" value="NC_025494.1"/>
</dbReference>
<evidence type="ECO:0000256" key="9">
    <source>
        <dbReference type="ARBA" id="ARBA00022982"/>
    </source>
</evidence>
<dbReference type="InterPro" id="IPR039428">
    <property type="entry name" value="NUOK/Mnh_C1-like"/>
</dbReference>
<dbReference type="InterPro" id="IPR001133">
    <property type="entry name" value="NADH_UbQ_OxRdtase_chain4L/K"/>
</dbReference>
<dbReference type="Pfam" id="PF00420">
    <property type="entry name" value="Oxidored_q2"/>
    <property type="match status" value="1"/>
</dbReference>
<organism evidence="18">
    <name type="scientific">Lissemys scutata</name>
    <name type="common">Burmese flap-shelled turtle</name>
    <dbReference type="NCBI Taxonomy" id="227466"/>
    <lineage>
        <taxon>Eukaryota</taxon>
        <taxon>Metazoa</taxon>
        <taxon>Chordata</taxon>
        <taxon>Craniata</taxon>
        <taxon>Vertebrata</taxon>
        <taxon>Euteleostomi</taxon>
        <taxon>Archelosauria</taxon>
        <taxon>Testudinata</taxon>
        <taxon>Testudines</taxon>
        <taxon>Cryptodira</taxon>
        <taxon>Trionychia</taxon>
        <taxon>Trionychidae</taxon>
        <taxon>Lissemys</taxon>
    </lineage>
</organism>
<evidence type="ECO:0000256" key="10">
    <source>
        <dbReference type="ARBA" id="ARBA00022989"/>
    </source>
</evidence>
<evidence type="ECO:0000256" key="13">
    <source>
        <dbReference type="ARBA" id="ARBA00023128"/>
    </source>
</evidence>
<reference evidence="18" key="1">
    <citation type="submission" date="2012-01" db="EMBL/GenBank/DDBJ databases">
        <authorList>
            <person name="Nie L.W."/>
            <person name="Liu J.J."/>
        </authorList>
    </citation>
    <scope>NUCLEOTIDE SEQUENCE</scope>
</reference>
<dbReference type="EMBL" id="JQ361816">
    <property type="protein sequence ID" value="AFC17514.1"/>
    <property type="molecule type" value="Genomic_DNA"/>
</dbReference>
<keyword evidence="17" id="KW-0999">Mitochondrion inner membrane</keyword>
<evidence type="ECO:0000256" key="4">
    <source>
        <dbReference type="ARBA" id="ARBA00016612"/>
    </source>
</evidence>
<proteinExistence type="inferred from homology"/>
<keyword evidence="7 17" id="KW-0812">Transmembrane</keyword>
<dbReference type="PANTHER" id="PTHR11434">
    <property type="entry name" value="NADH-UBIQUINONE OXIDOREDUCTASE SUBUNIT ND4L"/>
    <property type="match status" value="1"/>
</dbReference>
<dbReference type="GO" id="GO:0042773">
    <property type="term" value="P:ATP synthesis coupled electron transport"/>
    <property type="evidence" value="ECO:0007669"/>
    <property type="project" value="UniProtKB-UniRule"/>
</dbReference>
<keyword evidence="10 17" id="KW-1133">Transmembrane helix</keyword>
<keyword evidence="14 17" id="KW-0472">Membrane</keyword>
<dbReference type="Gene3D" id="1.10.287.3510">
    <property type="match status" value="1"/>
</dbReference>
<dbReference type="PANTHER" id="PTHR11434:SF0">
    <property type="entry name" value="NADH-UBIQUINONE OXIDOREDUCTASE CHAIN 4L"/>
    <property type="match status" value="1"/>
</dbReference>
<evidence type="ECO:0000313" key="18">
    <source>
        <dbReference type="EMBL" id="AFC17514.1"/>
    </source>
</evidence>
<evidence type="ECO:0000256" key="7">
    <source>
        <dbReference type="ARBA" id="ARBA00022692"/>
    </source>
</evidence>
<keyword evidence="13 17" id="KW-0496">Mitochondrion</keyword>
<dbReference type="GO" id="GO:0016651">
    <property type="term" value="F:oxidoreductase activity, acting on NAD(P)H"/>
    <property type="evidence" value="ECO:0007669"/>
    <property type="project" value="InterPro"/>
</dbReference>
<dbReference type="GO" id="GO:0008137">
    <property type="term" value="F:NADH dehydrogenase (ubiquinone) activity"/>
    <property type="evidence" value="ECO:0007669"/>
    <property type="project" value="UniProtKB-EC"/>
</dbReference>
<keyword evidence="9 17" id="KW-0249">Electron transport</keyword>
<comment type="catalytic activity">
    <reaction evidence="16">
        <text>a ubiquinone + NADH + 5 H(+)(in) = a ubiquinol + NAD(+) + 4 H(+)(out)</text>
        <dbReference type="Rhea" id="RHEA:29091"/>
        <dbReference type="Rhea" id="RHEA-COMP:9565"/>
        <dbReference type="Rhea" id="RHEA-COMP:9566"/>
        <dbReference type="ChEBI" id="CHEBI:15378"/>
        <dbReference type="ChEBI" id="CHEBI:16389"/>
        <dbReference type="ChEBI" id="CHEBI:17976"/>
        <dbReference type="ChEBI" id="CHEBI:57540"/>
        <dbReference type="ChEBI" id="CHEBI:57945"/>
        <dbReference type="EC" id="7.1.1.2"/>
    </reaction>
    <physiologicalReaction direction="left-to-right" evidence="16">
        <dbReference type="Rhea" id="RHEA:29092"/>
    </physiologicalReaction>
</comment>
<evidence type="ECO:0000256" key="14">
    <source>
        <dbReference type="ARBA" id="ARBA00023136"/>
    </source>
</evidence>
<dbReference type="GO" id="GO:0030964">
    <property type="term" value="C:NADH dehydrogenase complex"/>
    <property type="evidence" value="ECO:0007669"/>
    <property type="project" value="TreeGrafter"/>
</dbReference>
<feature type="transmembrane region" description="Helical" evidence="17">
    <location>
        <begin position="61"/>
        <end position="80"/>
    </location>
</feature>
<evidence type="ECO:0000256" key="3">
    <source>
        <dbReference type="ARBA" id="ARBA00012944"/>
    </source>
</evidence>
<evidence type="ECO:0000256" key="11">
    <source>
        <dbReference type="ARBA" id="ARBA00023027"/>
    </source>
</evidence>
<dbReference type="GO" id="GO:0005743">
    <property type="term" value="C:mitochondrial inner membrane"/>
    <property type="evidence" value="ECO:0007669"/>
    <property type="project" value="UniProtKB-SubCell"/>
</dbReference>
<evidence type="ECO:0000256" key="1">
    <source>
        <dbReference type="ARBA" id="ARBA00004225"/>
    </source>
</evidence>
<comment type="function">
    <text evidence="15">Core subunit of the mitochondrial membrane respiratory chain NADH dehydrogenase (Complex I) which catalyzes electron transfer from NADH through the respiratory chain, using ubiquinone as an electron acceptor. Part of the enzyme membrane arm which is embedded in the lipid bilayer and involved in proton translocation.</text>
</comment>
<gene>
    <name evidence="18" type="primary">ND4L</name>
</gene>
<keyword evidence="8 17" id="KW-1278">Translocase</keyword>
<feature type="transmembrane region" description="Helical" evidence="17">
    <location>
        <begin position="29"/>
        <end position="49"/>
    </location>
</feature>
<evidence type="ECO:0000256" key="17">
    <source>
        <dbReference type="RuleBase" id="RU004419"/>
    </source>
</evidence>
<comment type="similarity">
    <text evidence="2 17">Belongs to the complex I subunit 4L family.</text>
</comment>
<keyword evidence="11 17" id="KW-0520">NAD</keyword>
<dbReference type="GeneID" id="22157909"/>
<evidence type="ECO:0000256" key="15">
    <source>
        <dbReference type="ARBA" id="ARBA00043911"/>
    </source>
</evidence>
<accession>A0A096VGT6</accession>
<evidence type="ECO:0000256" key="2">
    <source>
        <dbReference type="ARBA" id="ARBA00010519"/>
    </source>
</evidence>
<name>A0A096VGT6_9SAUR</name>